<dbReference type="InterPro" id="IPR027417">
    <property type="entry name" value="P-loop_NTPase"/>
</dbReference>
<evidence type="ECO:0000313" key="1">
    <source>
        <dbReference type="EMBL" id="SVB16861.1"/>
    </source>
</evidence>
<dbReference type="SUPFAM" id="SSF52540">
    <property type="entry name" value="P-loop containing nucleoside triphosphate hydrolases"/>
    <property type="match status" value="1"/>
</dbReference>
<name>A0A382BTL3_9ZZZZ</name>
<dbReference type="Pfam" id="PF13189">
    <property type="entry name" value="Cytidylate_kin2"/>
    <property type="match status" value="1"/>
</dbReference>
<sequence>MSVITIDGHIGAGGIELGRSLARAMDFDFVDRIALPRSTAGAHPRNINSFADRFWVLVERAVSGMALGNAVGDPYFNVPEDLLLPLTWDSDGPIAAHKKDFHPVSVDGVFDLGNSVLVHRAGCVEAGDRSALKVGLFASWGDRVTRVMKREGFKLVSDAENTIKRRENLQREYFSDIHGAQPDDRNLYDISIDTSLENIPAASIKVAKFARHVMALQTA</sequence>
<dbReference type="AlphaFoldDB" id="A0A382BTL3"/>
<reference evidence="1" key="1">
    <citation type="submission" date="2018-05" db="EMBL/GenBank/DDBJ databases">
        <authorList>
            <person name="Lanie J.A."/>
            <person name="Ng W.-L."/>
            <person name="Kazmierczak K.M."/>
            <person name="Andrzejewski T.M."/>
            <person name="Davidsen T.M."/>
            <person name="Wayne K.J."/>
            <person name="Tettelin H."/>
            <person name="Glass J.I."/>
            <person name="Rusch D."/>
            <person name="Podicherti R."/>
            <person name="Tsui H.-C.T."/>
            <person name="Winkler M.E."/>
        </authorList>
    </citation>
    <scope>NUCLEOTIDE SEQUENCE</scope>
</reference>
<dbReference type="Gene3D" id="3.40.50.300">
    <property type="entry name" value="P-loop containing nucleotide triphosphate hydrolases"/>
    <property type="match status" value="1"/>
</dbReference>
<evidence type="ECO:0008006" key="2">
    <source>
        <dbReference type="Google" id="ProtNLM"/>
    </source>
</evidence>
<proteinExistence type="predicted"/>
<organism evidence="1">
    <name type="scientific">marine metagenome</name>
    <dbReference type="NCBI Taxonomy" id="408172"/>
    <lineage>
        <taxon>unclassified sequences</taxon>
        <taxon>metagenomes</taxon>
        <taxon>ecological metagenomes</taxon>
    </lineage>
</organism>
<protein>
    <recommendedName>
        <fullName evidence="2">Cytidylate kinase-like family protein</fullName>
    </recommendedName>
</protein>
<gene>
    <name evidence="1" type="ORF">METZ01_LOCUS169715</name>
</gene>
<accession>A0A382BTL3</accession>
<dbReference type="EMBL" id="UINC01031197">
    <property type="protein sequence ID" value="SVB16861.1"/>
    <property type="molecule type" value="Genomic_DNA"/>
</dbReference>